<evidence type="ECO:0000256" key="1">
    <source>
        <dbReference type="SAM" id="MobiDB-lite"/>
    </source>
</evidence>
<evidence type="ECO:0000259" key="2">
    <source>
        <dbReference type="Pfam" id="PF13480"/>
    </source>
</evidence>
<name>A0A1H5S1Q8_9HYPH</name>
<keyword evidence="3" id="KW-0808">Transferase</keyword>
<feature type="compositionally biased region" description="Basic and acidic residues" evidence="1">
    <location>
        <begin position="472"/>
        <end position="491"/>
    </location>
</feature>
<reference evidence="3 4" key="1">
    <citation type="submission" date="2016-10" db="EMBL/GenBank/DDBJ databases">
        <authorList>
            <person name="de Groot N.N."/>
        </authorList>
    </citation>
    <scope>NUCLEOTIDE SEQUENCE [LARGE SCALE GENOMIC DNA]</scope>
    <source>
        <strain evidence="3 4">DSM 26656</strain>
    </source>
</reference>
<sequence length="491" mass="53367">MRPEPATAFKEMPASQPPVPFGRDTSSQDTFGQDSLGQHIATSSQGMCSADHAISVEIATPDRFIAMEREWRDLTSRALEPNIFMEPSLVAAAARSDDAVIHVLLVWGRTRPATPLCLVGVWAFACRRPSSRLPLTVLKSPVHDHAYLGIPVLDADRGADALTAMLDAIAREPSFPKMLEVGSFDADGPVAALLADALASRGSQHLRLEPRLRPRLRLGDSGAEAAPLSASRAKALRRRRKHLDKQGPVTLTRHRDPEGVRTALEEFLILEASGWKGRASQRGRAILRIPSLDSFFRSAVAGLAARGQLEISALRSDGRPVAMQMTVRSGATAFTWKSAYDEALKDCSPGIILLQEVTASLLSEPGLRSVDSCSHSDESYMAEFWSGRKPVLDLVMDVRRGTTAAFLLLSSAEHVRRQLQFEARRMRRVLQSAQRTASSACSSILSACARQVHGIAAKVMQLRRGSASPHAPGEEVVRSAAVDRREGGRGR</sequence>
<dbReference type="GO" id="GO:0016740">
    <property type="term" value="F:transferase activity"/>
    <property type="evidence" value="ECO:0007669"/>
    <property type="project" value="UniProtKB-KW"/>
</dbReference>
<dbReference type="EMBL" id="FNUY01000001">
    <property type="protein sequence ID" value="SEF44519.1"/>
    <property type="molecule type" value="Genomic_DNA"/>
</dbReference>
<dbReference type="InterPro" id="IPR038740">
    <property type="entry name" value="BioF2-like_GNAT_dom"/>
</dbReference>
<feature type="region of interest" description="Disordered" evidence="1">
    <location>
        <begin position="1"/>
        <end position="34"/>
    </location>
</feature>
<dbReference type="AlphaFoldDB" id="A0A1H5S1Q8"/>
<gene>
    <name evidence="3" type="ORF">SAMN04488115_101111</name>
</gene>
<proteinExistence type="predicted"/>
<evidence type="ECO:0000313" key="4">
    <source>
        <dbReference type="Proteomes" id="UP000236743"/>
    </source>
</evidence>
<dbReference type="SUPFAM" id="SSF55729">
    <property type="entry name" value="Acyl-CoA N-acyltransferases (Nat)"/>
    <property type="match status" value="1"/>
</dbReference>
<organism evidence="3 4">
    <name type="scientific">Bosea lathyri</name>
    <dbReference type="NCBI Taxonomy" id="1036778"/>
    <lineage>
        <taxon>Bacteria</taxon>
        <taxon>Pseudomonadati</taxon>
        <taxon>Pseudomonadota</taxon>
        <taxon>Alphaproteobacteria</taxon>
        <taxon>Hyphomicrobiales</taxon>
        <taxon>Boseaceae</taxon>
        <taxon>Bosea</taxon>
    </lineage>
</organism>
<feature type="region of interest" description="Disordered" evidence="1">
    <location>
        <begin position="464"/>
        <end position="491"/>
    </location>
</feature>
<dbReference type="InterPro" id="IPR016181">
    <property type="entry name" value="Acyl_CoA_acyltransferase"/>
</dbReference>
<keyword evidence="4" id="KW-1185">Reference proteome</keyword>
<dbReference type="Pfam" id="PF13480">
    <property type="entry name" value="Acetyltransf_6"/>
    <property type="match status" value="1"/>
</dbReference>
<feature type="domain" description="BioF2-like acetyltransferase" evidence="2">
    <location>
        <begin position="231"/>
        <end position="372"/>
    </location>
</feature>
<evidence type="ECO:0000313" key="3">
    <source>
        <dbReference type="EMBL" id="SEF44519.1"/>
    </source>
</evidence>
<accession>A0A1H5S1Q8</accession>
<feature type="compositionally biased region" description="Polar residues" evidence="1">
    <location>
        <begin position="24"/>
        <end position="34"/>
    </location>
</feature>
<dbReference type="Proteomes" id="UP000236743">
    <property type="component" value="Unassembled WGS sequence"/>
</dbReference>
<protein>
    <submittedName>
        <fullName evidence="3">Acetyltransferase (GNAT) domain-containing protein</fullName>
    </submittedName>
</protein>